<evidence type="ECO:0000313" key="2">
    <source>
        <dbReference type="EMBL" id="KLJ08298.1"/>
    </source>
</evidence>
<feature type="compositionally biased region" description="Polar residues" evidence="1">
    <location>
        <begin position="33"/>
        <end position="42"/>
    </location>
</feature>
<feature type="compositionally biased region" description="Basic residues" evidence="1">
    <location>
        <begin position="61"/>
        <end position="81"/>
    </location>
</feature>
<feature type="compositionally biased region" description="Polar residues" evidence="1">
    <location>
        <begin position="1"/>
        <end position="10"/>
    </location>
</feature>
<dbReference type="Proteomes" id="UP000053573">
    <property type="component" value="Unassembled WGS sequence"/>
</dbReference>
<proteinExistence type="predicted"/>
<reference evidence="3" key="1">
    <citation type="journal article" date="2015" name="PLoS Genet.">
        <title>The dynamic genome and transcriptome of the human fungal pathogen Blastomyces and close relative Emmonsia.</title>
        <authorList>
            <person name="Munoz J.F."/>
            <person name="Gauthier G.M."/>
            <person name="Desjardins C.A."/>
            <person name="Gallo J.E."/>
            <person name="Holder J."/>
            <person name="Sullivan T.D."/>
            <person name="Marty A.J."/>
            <person name="Carmen J.C."/>
            <person name="Chen Z."/>
            <person name="Ding L."/>
            <person name="Gujja S."/>
            <person name="Magrini V."/>
            <person name="Misas E."/>
            <person name="Mitreva M."/>
            <person name="Priest M."/>
            <person name="Saif S."/>
            <person name="Whiston E.A."/>
            <person name="Young S."/>
            <person name="Zeng Q."/>
            <person name="Goldman W.E."/>
            <person name="Mardis E.R."/>
            <person name="Taylor J.W."/>
            <person name="McEwen J.G."/>
            <person name="Clay O.K."/>
            <person name="Klein B.S."/>
            <person name="Cuomo C.A."/>
        </authorList>
    </citation>
    <scope>NUCLEOTIDE SEQUENCE [LARGE SCALE GENOMIC DNA]</scope>
    <source>
        <strain evidence="3">UAMH 139</strain>
    </source>
</reference>
<evidence type="ECO:0000256" key="1">
    <source>
        <dbReference type="SAM" id="MobiDB-lite"/>
    </source>
</evidence>
<organism evidence="2 3">
    <name type="scientific">Blastomyces silverae</name>
    <dbReference type="NCBI Taxonomy" id="2060906"/>
    <lineage>
        <taxon>Eukaryota</taxon>
        <taxon>Fungi</taxon>
        <taxon>Dikarya</taxon>
        <taxon>Ascomycota</taxon>
        <taxon>Pezizomycotina</taxon>
        <taxon>Eurotiomycetes</taxon>
        <taxon>Eurotiomycetidae</taxon>
        <taxon>Onygenales</taxon>
        <taxon>Ajellomycetaceae</taxon>
        <taxon>Blastomyces</taxon>
    </lineage>
</organism>
<protein>
    <submittedName>
        <fullName evidence="2">Uncharacterized protein</fullName>
    </submittedName>
</protein>
<dbReference type="AlphaFoldDB" id="A0A0H1BB53"/>
<comment type="caution">
    <text evidence="2">The sequence shown here is derived from an EMBL/GenBank/DDBJ whole genome shotgun (WGS) entry which is preliminary data.</text>
</comment>
<sequence length="81" mass="9264">MPTGWGNIQESHACPNIPNPGKGRQKGVLSGSYRRSNCQSGPRSRWPPQPGRSEIPPGNRQSRRRRHFLKTQPNKHWRNQA</sequence>
<evidence type="ECO:0000313" key="3">
    <source>
        <dbReference type="Proteomes" id="UP000053573"/>
    </source>
</evidence>
<dbReference type="EMBL" id="LDEV01002622">
    <property type="protein sequence ID" value="KLJ08298.1"/>
    <property type="molecule type" value="Genomic_DNA"/>
</dbReference>
<name>A0A0H1BB53_9EURO</name>
<gene>
    <name evidence="2" type="ORF">EMPG_16273</name>
</gene>
<feature type="region of interest" description="Disordered" evidence="1">
    <location>
        <begin position="1"/>
        <end position="81"/>
    </location>
</feature>
<keyword evidence="3" id="KW-1185">Reference proteome</keyword>
<accession>A0A0H1BB53</accession>